<dbReference type="EC" id="3.1.3.16" evidence="1"/>
<organism evidence="1 2">
    <name type="scientific">Bonamia ostreae</name>
    <dbReference type="NCBI Taxonomy" id="126728"/>
    <lineage>
        <taxon>Eukaryota</taxon>
        <taxon>Sar</taxon>
        <taxon>Rhizaria</taxon>
        <taxon>Endomyxa</taxon>
        <taxon>Ascetosporea</taxon>
        <taxon>Haplosporida</taxon>
        <taxon>Bonamia</taxon>
    </lineage>
</organism>
<dbReference type="SUPFAM" id="SSF56300">
    <property type="entry name" value="Metallo-dependent phosphatases"/>
    <property type="match status" value="1"/>
</dbReference>
<dbReference type="InterPro" id="IPR043360">
    <property type="entry name" value="PP2B"/>
</dbReference>
<keyword evidence="2" id="KW-1185">Reference proteome</keyword>
<dbReference type="PANTHER" id="PTHR45673">
    <property type="entry name" value="SERINE/THREONINE-PROTEIN PHOSPHATASE 2B CATALYTIC SUBUNIT 1-RELATED"/>
    <property type="match status" value="1"/>
</dbReference>
<dbReference type="InterPro" id="IPR029052">
    <property type="entry name" value="Metallo-depent_PP-like"/>
</dbReference>
<reference evidence="1 2" key="1">
    <citation type="journal article" date="2024" name="BMC Biol.">
        <title>Comparative genomics of Ascetosporea gives new insight into the evolutionary basis for animal parasitism in Rhizaria.</title>
        <authorList>
            <person name="Hiltunen Thoren M."/>
            <person name="Onut-Brannstrom I."/>
            <person name="Alfjorden A."/>
            <person name="Peckova H."/>
            <person name="Swords F."/>
            <person name="Hooper C."/>
            <person name="Holzer A.S."/>
            <person name="Bass D."/>
            <person name="Burki F."/>
        </authorList>
    </citation>
    <scope>NUCLEOTIDE SEQUENCE [LARGE SCALE GENOMIC DNA]</scope>
    <source>
        <strain evidence="1">20-A016</strain>
    </source>
</reference>
<name>A0ABV2ARB3_9EUKA</name>
<comment type="caution">
    <text evidence="1">The sequence shown here is derived from an EMBL/GenBank/DDBJ whole genome shotgun (WGS) entry which is preliminary data.</text>
</comment>
<feature type="non-terminal residue" evidence="1">
    <location>
        <position position="1"/>
    </location>
</feature>
<proteinExistence type="predicted"/>
<gene>
    <name evidence="1" type="primary">PPP3CA_3</name>
    <name evidence="1" type="ORF">MHBO_003423</name>
</gene>
<evidence type="ECO:0000313" key="2">
    <source>
        <dbReference type="Proteomes" id="UP001439008"/>
    </source>
</evidence>
<accession>A0ABV2ARB3</accession>
<dbReference type="EMBL" id="JBDODL010001907">
    <property type="protein sequence ID" value="MES1921892.1"/>
    <property type="molecule type" value="Genomic_DNA"/>
</dbReference>
<dbReference type="GO" id="GO:0004722">
    <property type="term" value="F:protein serine/threonine phosphatase activity"/>
    <property type="evidence" value="ECO:0007669"/>
    <property type="project" value="UniProtKB-EC"/>
</dbReference>
<feature type="non-terminal residue" evidence="1">
    <location>
        <position position="175"/>
    </location>
</feature>
<keyword evidence="1" id="KW-0378">Hydrolase</keyword>
<dbReference type="Gene3D" id="3.60.21.10">
    <property type="match status" value="1"/>
</dbReference>
<evidence type="ECO:0000313" key="1">
    <source>
        <dbReference type="EMBL" id="MES1921892.1"/>
    </source>
</evidence>
<protein>
    <submittedName>
        <fullName evidence="1">Serine/threonine-protein phosphatase 2B catalytic subunit alpha</fullName>
        <ecNumber evidence="1">3.1.3.16</ecNumber>
    </submittedName>
</protein>
<dbReference type="Proteomes" id="UP001439008">
    <property type="component" value="Unassembled WGS sequence"/>
</dbReference>
<sequence>RFLEENDFESIIRAHEAEKKGYRFLMDNEDGFPKVITVYDNKGAVLVISDGDLKVKQFRATTHPYYLPNFENLFSWSLPFMAEKVTDILETVINLTTNAEKKTAFISERKQILKDKITAISSILAIYKNLRSENEVVLKTKQLSPNSNRKMSDISNVGSGILNISSFEDAKIADS</sequence>